<evidence type="ECO:0008006" key="3">
    <source>
        <dbReference type="Google" id="ProtNLM"/>
    </source>
</evidence>
<dbReference type="InterPro" id="IPR010662">
    <property type="entry name" value="RBBP9/YdeN"/>
</dbReference>
<gene>
    <name evidence="1" type="ORF">A3E44_05185</name>
</gene>
<dbReference type="Gene3D" id="3.40.50.1820">
    <property type="entry name" value="alpha/beta hydrolase"/>
    <property type="match status" value="1"/>
</dbReference>
<dbReference type="PANTHER" id="PTHR15394:SF3">
    <property type="entry name" value="SERINE HYDROLASE RBBP9"/>
    <property type="match status" value="1"/>
</dbReference>
<dbReference type="Proteomes" id="UP000178603">
    <property type="component" value="Unassembled WGS sequence"/>
</dbReference>
<dbReference type="InterPro" id="IPR029058">
    <property type="entry name" value="AB_hydrolase_fold"/>
</dbReference>
<dbReference type="AlphaFoldDB" id="A0A1F8APT5"/>
<organism evidence="1 2">
    <name type="scientific">Candidatus Woesebacteria bacterium RIFCSPHIGHO2_12_FULL_41_24</name>
    <dbReference type="NCBI Taxonomy" id="1802510"/>
    <lineage>
        <taxon>Bacteria</taxon>
        <taxon>Candidatus Woeseibacteriota</taxon>
    </lineage>
</organism>
<sequence length="183" mass="21390">MKNALILHGTMGSPDGNWFRWLESELVKKGYKVWVPKLPKSEKPRVSENVDYIFKRKWKFDRDSVLVGHSSSPATIWAILQELPDDVIVSMCIFVSAFIKSDWEANSELFDYKYDWKKIKRHSKKFILIHSDNDPYTPLSQAKMLAKNLNGELIIKEGQGHFNLEKGPEYKKFPFLLKLIENE</sequence>
<comment type="caution">
    <text evidence="1">The sequence shown here is derived from an EMBL/GenBank/DDBJ whole genome shotgun (WGS) entry which is preliminary data.</text>
</comment>
<dbReference type="EMBL" id="MGGW01000020">
    <property type="protein sequence ID" value="OGM53783.1"/>
    <property type="molecule type" value="Genomic_DNA"/>
</dbReference>
<evidence type="ECO:0000313" key="1">
    <source>
        <dbReference type="EMBL" id="OGM53783.1"/>
    </source>
</evidence>
<accession>A0A1F8APT5</accession>
<evidence type="ECO:0000313" key="2">
    <source>
        <dbReference type="Proteomes" id="UP000178603"/>
    </source>
</evidence>
<protein>
    <recommendedName>
        <fullName evidence="3">Alpha/beta hydrolase</fullName>
    </recommendedName>
</protein>
<proteinExistence type="predicted"/>
<name>A0A1F8APT5_9BACT</name>
<dbReference type="SUPFAM" id="SSF53474">
    <property type="entry name" value="alpha/beta-Hydrolases"/>
    <property type="match status" value="1"/>
</dbReference>
<dbReference type="GO" id="GO:0016787">
    <property type="term" value="F:hydrolase activity"/>
    <property type="evidence" value="ECO:0007669"/>
    <property type="project" value="InterPro"/>
</dbReference>
<reference evidence="1 2" key="1">
    <citation type="journal article" date="2016" name="Nat. Commun.">
        <title>Thousands of microbial genomes shed light on interconnected biogeochemical processes in an aquifer system.</title>
        <authorList>
            <person name="Anantharaman K."/>
            <person name="Brown C.T."/>
            <person name="Hug L.A."/>
            <person name="Sharon I."/>
            <person name="Castelle C.J."/>
            <person name="Probst A.J."/>
            <person name="Thomas B.C."/>
            <person name="Singh A."/>
            <person name="Wilkins M.J."/>
            <person name="Karaoz U."/>
            <person name="Brodie E.L."/>
            <person name="Williams K.H."/>
            <person name="Hubbard S.S."/>
            <person name="Banfield J.F."/>
        </authorList>
    </citation>
    <scope>NUCLEOTIDE SEQUENCE [LARGE SCALE GENOMIC DNA]</scope>
</reference>
<dbReference type="Pfam" id="PF06821">
    <property type="entry name" value="Ser_hydrolase"/>
    <property type="match status" value="1"/>
</dbReference>
<dbReference type="PANTHER" id="PTHR15394">
    <property type="entry name" value="SERINE HYDROLASE RBBP9"/>
    <property type="match status" value="1"/>
</dbReference>